<evidence type="ECO:0000313" key="6">
    <source>
        <dbReference type="Proteomes" id="UP001597214"/>
    </source>
</evidence>
<protein>
    <submittedName>
        <fullName evidence="5">NUDIX domain-containing protein</fullName>
    </submittedName>
</protein>
<proteinExistence type="inferred from homology"/>
<dbReference type="InterPro" id="IPR000086">
    <property type="entry name" value="NUDIX_hydrolase_dom"/>
</dbReference>
<dbReference type="PRINTS" id="PR00502">
    <property type="entry name" value="NUDIXFAMILY"/>
</dbReference>
<organism evidence="5 6">
    <name type="scientific">Bacillus salitolerans</name>
    <dbReference type="NCBI Taxonomy" id="1437434"/>
    <lineage>
        <taxon>Bacteria</taxon>
        <taxon>Bacillati</taxon>
        <taxon>Bacillota</taxon>
        <taxon>Bacilli</taxon>
        <taxon>Bacillales</taxon>
        <taxon>Bacillaceae</taxon>
        <taxon>Bacillus</taxon>
    </lineage>
</organism>
<reference evidence="6" key="1">
    <citation type="journal article" date="2019" name="Int. J. Syst. Evol. Microbiol.">
        <title>The Global Catalogue of Microorganisms (GCM) 10K type strain sequencing project: providing services to taxonomists for standard genome sequencing and annotation.</title>
        <authorList>
            <consortium name="The Broad Institute Genomics Platform"/>
            <consortium name="The Broad Institute Genome Sequencing Center for Infectious Disease"/>
            <person name="Wu L."/>
            <person name="Ma J."/>
        </authorList>
    </citation>
    <scope>NUCLEOTIDE SEQUENCE [LARGE SCALE GENOMIC DNA]</scope>
    <source>
        <strain evidence="6">CCUG 49339</strain>
    </source>
</reference>
<evidence type="ECO:0000256" key="1">
    <source>
        <dbReference type="ARBA" id="ARBA00005582"/>
    </source>
</evidence>
<dbReference type="Pfam" id="PF00293">
    <property type="entry name" value="NUDIX"/>
    <property type="match status" value="1"/>
</dbReference>
<comment type="caution">
    <text evidence="5">The sequence shown here is derived from an EMBL/GenBank/DDBJ whole genome shotgun (WGS) entry which is preliminary data.</text>
</comment>
<dbReference type="PANTHER" id="PTHR43736:SF1">
    <property type="entry name" value="DIHYDRONEOPTERIN TRIPHOSPHATE DIPHOSPHATASE"/>
    <property type="match status" value="1"/>
</dbReference>
<gene>
    <name evidence="5" type="ORF">ACFSCX_14635</name>
</gene>
<dbReference type="InterPro" id="IPR020476">
    <property type="entry name" value="Nudix_hydrolase"/>
</dbReference>
<evidence type="ECO:0000313" key="5">
    <source>
        <dbReference type="EMBL" id="MFD1737770.1"/>
    </source>
</evidence>
<dbReference type="InterPro" id="IPR020084">
    <property type="entry name" value="NUDIX_hydrolase_CS"/>
</dbReference>
<feature type="domain" description="Nudix hydrolase" evidence="4">
    <location>
        <begin position="6"/>
        <end position="135"/>
    </location>
</feature>
<dbReference type="PROSITE" id="PS51462">
    <property type="entry name" value="NUDIX"/>
    <property type="match status" value="1"/>
</dbReference>
<evidence type="ECO:0000256" key="2">
    <source>
        <dbReference type="ARBA" id="ARBA00022801"/>
    </source>
</evidence>
<keyword evidence="6" id="KW-1185">Reference proteome</keyword>
<accession>A0ABW4LUF8</accession>
<dbReference type="SUPFAM" id="SSF55811">
    <property type="entry name" value="Nudix"/>
    <property type="match status" value="1"/>
</dbReference>
<dbReference type="InterPro" id="IPR015797">
    <property type="entry name" value="NUDIX_hydrolase-like_dom_sf"/>
</dbReference>
<sequence>MNKRGNVWLAVAGLVTNTNGDWLVVKKRYGGLKGKWSIPAGFVHPGETLDEAVKREVQEETGIAGNITGILGIRSGVLNDEISDNMVIFSLRAEGDIRIKVQLDELFEAMFMSPEKLKEDPNTSVLLHYYMEMQENQLTKMNDKINPGDHFGYTSYKLFY</sequence>
<keyword evidence="2 3" id="KW-0378">Hydrolase</keyword>
<evidence type="ECO:0000256" key="3">
    <source>
        <dbReference type="RuleBase" id="RU003476"/>
    </source>
</evidence>
<dbReference type="Gene3D" id="3.90.79.10">
    <property type="entry name" value="Nucleoside Triphosphate Pyrophosphohydrolase"/>
    <property type="match status" value="1"/>
</dbReference>
<dbReference type="EMBL" id="JBHUEM010000023">
    <property type="protein sequence ID" value="MFD1737770.1"/>
    <property type="molecule type" value="Genomic_DNA"/>
</dbReference>
<dbReference type="RefSeq" id="WP_377928988.1">
    <property type="nucleotide sequence ID" value="NZ_JBHUEM010000023.1"/>
</dbReference>
<comment type="similarity">
    <text evidence="1 3">Belongs to the Nudix hydrolase family.</text>
</comment>
<dbReference type="PROSITE" id="PS00893">
    <property type="entry name" value="NUDIX_BOX"/>
    <property type="match status" value="1"/>
</dbReference>
<dbReference type="PANTHER" id="PTHR43736">
    <property type="entry name" value="ADP-RIBOSE PYROPHOSPHATASE"/>
    <property type="match status" value="1"/>
</dbReference>
<dbReference type="Proteomes" id="UP001597214">
    <property type="component" value="Unassembled WGS sequence"/>
</dbReference>
<name>A0ABW4LUF8_9BACI</name>
<evidence type="ECO:0000259" key="4">
    <source>
        <dbReference type="PROSITE" id="PS51462"/>
    </source>
</evidence>